<keyword evidence="11" id="KW-1185">Reference proteome</keyword>
<evidence type="ECO:0000256" key="4">
    <source>
        <dbReference type="ARBA" id="ARBA00022741"/>
    </source>
</evidence>
<evidence type="ECO:0000313" key="10">
    <source>
        <dbReference type="EMBL" id="CAK0790434.1"/>
    </source>
</evidence>
<dbReference type="InterPro" id="IPR013760">
    <property type="entry name" value="Topo_IIA-like_dom_sf"/>
</dbReference>
<name>A0ABN9PGU5_9DINO</name>
<feature type="domain" description="Topo IIA-type catalytic" evidence="9">
    <location>
        <begin position="5"/>
        <end position="201"/>
    </location>
</feature>
<evidence type="ECO:0000256" key="6">
    <source>
        <dbReference type="ARBA" id="ARBA00023029"/>
    </source>
</evidence>
<gene>
    <name evidence="10" type="ORF">PCOR1329_LOCUS1710</name>
</gene>
<keyword evidence="8" id="KW-0413">Isomerase</keyword>
<evidence type="ECO:0000256" key="5">
    <source>
        <dbReference type="ARBA" id="ARBA00022840"/>
    </source>
</evidence>
<evidence type="ECO:0000313" key="11">
    <source>
        <dbReference type="Proteomes" id="UP001189429"/>
    </source>
</evidence>
<dbReference type="InterPro" id="IPR002205">
    <property type="entry name" value="Topo_IIA_dom_A"/>
</dbReference>
<evidence type="ECO:0000256" key="8">
    <source>
        <dbReference type="ARBA" id="ARBA00023235"/>
    </source>
</evidence>
<accession>A0ABN9PGU5</accession>
<dbReference type="Pfam" id="PF00521">
    <property type="entry name" value="DNA_topoisoIV"/>
    <property type="match status" value="1"/>
</dbReference>
<evidence type="ECO:0000256" key="2">
    <source>
        <dbReference type="ARBA" id="ARBA00001946"/>
    </source>
</evidence>
<dbReference type="Gene3D" id="3.90.199.10">
    <property type="entry name" value="Topoisomerase II, domain 5"/>
    <property type="match status" value="1"/>
</dbReference>
<dbReference type="InterPro" id="IPR013757">
    <property type="entry name" value="Topo_IIA_A_a_sf"/>
</dbReference>
<sequence length="223" mass="25291">MAAAEKKGLHKFFHLRSTLSTTNMFLFDADGKLKRYDTPEDILREFAPVRLALYQSRKDHMVARLAREVALLHDRARFVRLVVEGQLQVESKASAKVCADMRRFGLRTKQEIEGGDVAVTALEPEASSPAAKRPRRVHVLTEGAEAAHLAGPSGYGWLLRAKMWLLTEERLAELVRQFHAKLAALEELRGTTTAQLWERDLTSLEQAMDARDAEDRKDEKDLR</sequence>
<evidence type="ECO:0000256" key="3">
    <source>
        <dbReference type="ARBA" id="ARBA00012895"/>
    </source>
</evidence>
<dbReference type="SUPFAM" id="SSF56719">
    <property type="entry name" value="Type II DNA topoisomerase"/>
    <property type="match status" value="1"/>
</dbReference>
<organism evidence="10 11">
    <name type="scientific">Prorocentrum cordatum</name>
    <dbReference type="NCBI Taxonomy" id="2364126"/>
    <lineage>
        <taxon>Eukaryota</taxon>
        <taxon>Sar</taxon>
        <taxon>Alveolata</taxon>
        <taxon>Dinophyceae</taxon>
        <taxon>Prorocentrales</taxon>
        <taxon>Prorocentraceae</taxon>
        <taxon>Prorocentrum</taxon>
    </lineage>
</organism>
<evidence type="ECO:0000256" key="1">
    <source>
        <dbReference type="ARBA" id="ARBA00000185"/>
    </source>
</evidence>
<dbReference type="Gene3D" id="1.10.268.10">
    <property type="entry name" value="Topoisomerase, domain 3"/>
    <property type="match status" value="1"/>
</dbReference>
<keyword evidence="6" id="KW-0799">Topoisomerase</keyword>
<dbReference type="PANTHER" id="PTHR10169:SF38">
    <property type="entry name" value="DNA TOPOISOMERASE 2"/>
    <property type="match status" value="1"/>
</dbReference>
<dbReference type="EMBL" id="CAUYUJ010000420">
    <property type="protein sequence ID" value="CAK0790434.1"/>
    <property type="molecule type" value="Genomic_DNA"/>
</dbReference>
<keyword evidence="7" id="KW-0238">DNA-binding</keyword>
<evidence type="ECO:0000256" key="7">
    <source>
        <dbReference type="ARBA" id="ARBA00023125"/>
    </source>
</evidence>
<dbReference type="EC" id="5.6.2.2" evidence="3"/>
<comment type="catalytic activity">
    <reaction evidence="1">
        <text>ATP-dependent breakage, passage and rejoining of double-stranded DNA.</text>
        <dbReference type="EC" id="5.6.2.2"/>
    </reaction>
</comment>
<proteinExistence type="predicted"/>
<protein>
    <recommendedName>
        <fullName evidence="3">DNA topoisomerase (ATP-hydrolyzing)</fullName>
        <ecNumber evidence="3">5.6.2.2</ecNumber>
    </recommendedName>
</protein>
<keyword evidence="4" id="KW-0547">Nucleotide-binding</keyword>
<comment type="cofactor">
    <cofactor evidence="2">
        <name>Mg(2+)</name>
        <dbReference type="ChEBI" id="CHEBI:18420"/>
    </cofactor>
</comment>
<keyword evidence="5" id="KW-0067">ATP-binding</keyword>
<dbReference type="InterPro" id="IPR050634">
    <property type="entry name" value="DNA_Topoisomerase_II"/>
</dbReference>
<dbReference type="Gene3D" id="3.30.1360.40">
    <property type="match status" value="1"/>
</dbReference>
<dbReference type="InterPro" id="IPR013758">
    <property type="entry name" value="Topo_IIA_A/C_ab"/>
</dbReference>
<dbReference type="PANTHER" id="PTHR10169">
    <property type="entry name" value="DNA TOPOISOMERASE/GYRASE"/>
    <property type="match status" value="1"/>
</dbReference>
<reference evidence="10" key="1">
    <citation type="submission" date="2023-10" db="EMBL/GenBank/DDBJ databases">
        <authorList>
            <person name="Chen Y."/>
            <person name="Shah S."/>
            <person name="Dougan E. K."/>
            <person name="Thang M."/>
            <person name="Chan C."/>
        </authorList>
    </citation>
    <scope>NUCLEOTIDE SEQUENCE [LARGE SCALE GENOMIC DNA]</scope>
</reference>
<evidence type="ECO:0000259" key="9">
    <source>
        <dbReference type="Pfam" id="PF00521"/>
    </source>
</evidence>
<dbReference type="Proteomes" id="UP001189429">
    <property type="component" value="Unassembled WGS sequence"/>
</dbReference>
<comment type="caution">
    <text evidence="10">The sequence shown here is derived from an EMBL/GenBank/DDBJ whole genome shotgun (WGS) entry which is preliminary data.</text>
</comment>